<feature type="compositionally biased region" description="Basic residues" evidence="1">
    <location>
        <begin position="87"/>
        <end position="97"/>
    </location>
</feature>
<reference evidence="3" key="1">
    <citation type="journal article" date="2015" name="BMC Genomics">
        <title>Draft genome of a commonly misdiagnosed multidrug resistant pathogen Candida auris.</title>
        <authorList>
            <person name="Chatterjee S."/>
            <person name="Alampalli S.V."/>
            <person name="Nageshan R.K."/>
            <person name="Chettiar S.T."/>
            <person name="Joshi S."/>
            <person name="Tatu U.S."/>
        </authorList>
    </citation>
    <scope>NUCLEOTIDE SEQUENCE [LARGE SCALE GENOMIC DNA]</scope>
    <source>
        <strain evidence="3">6684</strain>
    </source>
</reference>
<evidence type="ECO:0000256" key="1">
    <source>
        <dbReference type="SAM" id="MobiDB-lite"/>
    </source>
</evidence>
<accession>A0A0L0NS22</accession>
<dbReference type="Proteomes" id="UP000037122">
    <property type="component" value="Unassembled WGS sequence"/>
</dbReference>
<proteinExistence type="predicted"/>
<organism evidence="2 3">
    <name type="scientific">Candidozyma auris</name>
    <name type="common">Yeast</name>
    <name type="synonym">Candida auris</name>
    <dbReference type="NCBI Taxonomy" id="498019"/>
    <lineage>
        <taxon>Eukaryota</taxon>
        <taxon>Fungi</taxon>
        <taxon>Dikarya</taxon>
        <taxon>Ascomycota</taxon>
        <taxon>Saccharomycotina</taxon>
        <taxon>Pichiomycetes</taxon>
        <taxon>Metschnikowiaceae</taxon>
        <taxon>Candidozyma</taxon>
    </lineage>
</organism>
<gene>
    <name evidence="2" type="ORF">QG37_06802</name>
</gene>
<dbReference type="EMBL" id="LGST01000049">
    <property type="protein sequence ID" value="KND96824.1"/>
    <property type="molecule type" value="Genomic_DNA"/>
</dbReference>
<evidence type="ECO:0000313" key="2">
    <source>
        <dbReference type="EMBL" id="KND96824.1"/>
    </source>
</evidence>
<comment type="caution">
    <text evidence="2">The sequence shown here is derived from an EMBL/GenBank/DDBJ whole genome shotgun (WGS) entry which is preliminary data.</text>
</comment>
<evidence type="ECO:0000313" key="3">
    <source>
        <dbReference type="Proteomes" id="UP000037122"/>
    </source>
</evidence>
<sequence>MVVHRDPDVSRTLSTLCHLTLNTYPRWCHKNALTKQPEKEMNIFWAWAGRPAIFQASGTAGKESIFPNWAVSVSGETGKPQKDKRGKEKRKRGTSGE</sequence>
<feature type="region of interest" description="Disordered" evidence="1">
    <location>
        <begin position="71"/>
        <end position="97"/>
    </location>
</feature>
<dbReference type="AlphaFoldDB" id="A0A0L0NS22"/>
<name>A0A0L0NS22_CANAR</name>
<protein>
    <submittedName>
        <fullName evidence="2">Uncharacterized protein</fullName>
    </submittedName>
</protein>
<dbReference type="VEuPathDB" id="FungiDB:QG37_06802"/>